<dbReference type="PANTHER" id="PTHR42686">
    <property type="entry name" value="GH17980P-RELATED"/>
    <property type="match status" value="1"/>
</dbReference>
<proteinExistence type="predicted"/>
<reference evidence="2 3" key="1">
    <citation type="submission" date="2023-11" db="EMBL/GenBank/DDBJ databases">
        <authorList>
            <person name="Okamura Y."/>
        </authorList>
    </citation>
    <scope>NUCLEOTIDE SEQUENCE [LARGE SCALE GENOMIC DNA]</scope>
</reference>
<dbReference type="Gene3D" id="3.20.20.100">
    <property type="entry name" value="NADP-dependent oxidoreductase domain"/>
    <property type="match status" value="1"/>
</dbReference>
<dbReference type="FunFam" id="3.20.20.100:FF:000011">
    <property type="entry name" value="Aldo/keto reductase"/>
    <property type="match status" value="1"/>
</dbReference>
<organism evidence="2 3">
    <name type="scientific">Leptosia nina</name>
    <dbReference type="NCBI Taxonomy" id="320188"/>
    <lineage>
        <taxon>Eukaryota</taxon>
        <taxon>Metazoa</taxon>
        <taxon>Ecdysozoa</taxon>
        <taxon>Arthropoda</taxon>
        <taxon>Hexapoda</taxon>
        <taxon>Insecta</taxon>
        <taxon>Pterygota</taxon>
        <taxon>Neoptera</taxon>
        <taxon>Endopterygota</taxon>
        <taxon>Lepidoptera</taxon>
        <taxon>Glossata</taxon>
        <taxon>Ditrysia</taxon>
        <taxon>Papilionoidea</taxon>
        <taxon>Pieridae</taxon>
        <taxon>Pierinae</taxon>
        <taxon>Leptosia</taxon>
    </lineage>
</organism>
<dbReference type="Proteomes" id="UP001497472">
    <property type="component" value="Unassembled WGS sequence"/>
</dbReference>
<dbReference type="InterPro" id="IPR023210">
    <property type="entry name" value="NADP_OxRdtase_dom"/>
</dbReference>
<evidence type="ECO:0000259" key="1">
    <source>
        <dbReference type="Pfam" id="PF00248"/>
    </source>
</evidence>
<feature type="domain" description="NADP-dependent oxidoreductase" evidence="1">
    <location>
        <begin position="16"/>
        <end position="298"/>
    </location>
</feature>
<dbReference type="SUPFAM" id="SSF51430">
    <property type="entry name" value="NAD(P)-linked oxidoreductase"/>
    <property type="match status" value="1"/>
</dbReference>
<dbReference type="GO" id="GO:0010349">
    <property type="term" value="F:L-galactose dehydrogenase activity"/>
    <property type="evidence" value="ECO:0007669"/>
    <property type="project" value="InterPro"/>
</dbReference>
<keyword evidence="3" id="KW-1185">Reference proteome</keyword>
<dbReference type="AlphaFoldDB" id="A0AAV1IXD7"/>
<accession>A0AAV1IXD7</accession>
<gene>
    <name evidence="2" type="ORF">LNINA_LOCUS1773</name>
</gene>
<dbReference type="PANTHER" id="PTHR42686:SF1">
    <property type="entry name" value="GH17980P-RELATED"/>
    <property type="match status" value="1"/>
</dbReference>
<comment type="caution">
    <text evidence="2">The sequence shown here is derived from an EMBL/GenBank/DDBJ whole genome shotgun (WGS) entry which is preliminary data.</text>
</comment>
<name>A0AAV1IXD7_9NEOP</name>
<protein>
    <recommendedName>
        <fullName evidence="1">NADP-dependent oxidoreductase domain-containing protein</fullName>
    </recommendedName>
</protein>
<dbReference type="EMBL" id="CAVLEF010000002">
    <property type="protein sequence ID" value="CAK1541819.1"/>
    <property type="molecule type" value="Genomic_DNA"/>
</dbReference>
<dbReference type="Pfam" id="PF00248">
    <property type="entry name" value="Aldo_ket_red"/>
    <property type="match status" value="1"/>
</dbReference>
<evidence type="ECO:0000313" key="2">
    <source>
        <dbReference type="EMBL" id="CAK1541819.1"/>
    </source>
</evidence>
<dbReference type="InterPro" id="IPR044479">
    <property type="entry name" value="LGALDH-like"/>
</dbReference>
<evidence type="ECO:0000313" key="3">
    <source>
        <dbReference type="Proteomes" id="UP001497472"/>
    </source>
</evidence>
<dbReference type="InterPro" id="IPR020471">
    <property type="entry name" value="AKR"/>
</dbReference>
<dbReference type="GO" id="GO:0005829">
    <property type="term" value="C:cytosol"/>
    <property type="evidence" value="ECO:0007669"/>
    <property type="project" value="TreeGrafter"/>
</dbReference>
<dbReference type="InterPro" id="IPR036812">
    <property type="entry name" value="NAD(P)_OxRdtase_dom_sf"/>
</dbReference>
<sequence>MQYNDLGATGLKVSHVSFGGAAFSSIYGDFDDRKSIELIHECLKRGVNYLETGPWYGQGSSERTIGKALKSVPRDSYYIGSKVGRYEKDVAKMFDFSAERTEAGVDNTLRLLGLDYVDIIQVHDVTFAPNEAVVLKETLPTLERAVRDGKARYIGIADYDIDLMKEIIEESEVKISTVLSYAKSTLFDNRLQNYTGYFKEKGIGVINAAATGMGLLTNRGPQPWHPASDDVKAICRRASEYCKQRDVELARIATWFTLNQPGIDTNICGFVDVKQMSDTLDLSIGGLTEKEKRVLDEVQVKFFDKVTLHWDDVELPAYKDELNKLNQSS</sequence>
<dbReference type="CDD" id="cd19163">
    <property type="entry name" value="AKR_galDH"/>
    <property type="match status" value="1"/>
</dbReference>